<proteinExistence type="predicted"/>
<name>A0ABU8G5Y6_9ACTN</name>
<accession>A0ABU8G5Y6</accession>
<gene>
    <name evidence="1" type="ORF">WB403_00355</name>
</gene>
<sequence length="79" mass="8612">MPWPSARRIYGWSTSAAAGTASARASGRQTIREGSRTAPAIGVCLSPSKGMLILDVVDDRIMYIEILDRPPMPRRTARP</sequence>
<comment type="caution">
    <text evidence="1">The sequence shown here is derived from an EMBL/GenBank/DDBJ whole genome shotgun (WGS) entry which is preliminary data.</text>
</comment>
<evidence type="ECO:0000313" key="1">
    <source>
        <dbReference type="EMBL" id="MEI5607615.1"/>
    </source>
</evidence>
<dbReference type="EMBL" id="JBBAYM010000001">
    <property type="protein sequence ID" value="MEI5607615.1"/>
    <property type="molecule type" value="Genomic_DNA"/>
</dbReference>
<dbReference type="Proteomes" id="UP001365781">
    <property type="component" value="Unassembled WGS sequence"/>
</dbReference>
<dbReference type="RefSeq" id="WP_336535308.1">
    <property type="nucleotide sequence ID" value="NZ_JBBAYL010000002.1"/>
</dbReference>
<keyword evidence="2" id="KW-1185">Reference proteome</keyword>
<reference evidence="1 2" key="1">
    <citation type="submission" date="2024-03" db="EMBL/GenBank/DDBJ databases">
        <title>First Report of Pectobacterium brasiliscabiei causing potato scab in china.</title>
        <authorList>
            <person name="Handique U."/>
        </authorList>
    </citation>
    <scope>NUCLEOTIDE SEQUENCE [LARGE SCALE GENOMIC DNA]</scope>
    <source>
        <strain evidence="1 2">ZRIMU1503</strain>
    </source>
</reference>
<organism evidence="1 2">
    <name type="scientific">Streptomyces brasiliscabiei</name>
    <dbReference type="NCBI Taxonomy" id="2736302"/>
    <lineage>
        <taxon>Bacteria</taxon>
        <taxon>Bacillati</taxon>
        <taxon>Actinomycetota</taxon>
        <taxon>Actinomycetes</taxon>
        <taxon>Kitasatosporales</taxon>
        <taxon>Streptomycetaceae</taxon>
        <taxon>Streptomyces</taxon>
    </lineage>
</organism>
<evidence type="ECO:0000313" key="2">
    <source>
        <dbReference type="Proteomes" id="UP001365781"/>
    </source>
</evidence>
<protein>
    <submittedName>
        <fullName evidence="1">Uncharacterized protein</fullName>
    </submittedName>
</protein>